<dbReference type="AlphaFoldDB" id="B8BVV2"/>
<reference evidence="1 2" key="1">
    <citation type="journal article" date="2004" name="Science">
        <title>The genome of the diatom Thalassiosira pseudonana: ecology, evolution, and metabolism.</title>
        <authorList>
            <person name="Armbrust E.V."/>
            <person name="Berges J.A."/>
            <person name="Bowler C."/>
            <person name="Green B.R."/>
            <person name="Martinez D."/>
            <person name="Putnam N.H."/>
            <person name="Zhou S."/>
            <person name="Allen A.E."/>
            <person name="Apt K.E."/>
            <person name="Bechner M."/>
            <person name="Brzezinski M.A."/>
            <person name="Chaal B.K."/>
            <person name="Chiovitti A."/>
            <person name="Davis A.K."/>
            <person name="Demarest M.S."/>
            <person name="Detter J.C."/>
            <person name="Glavina T."/>
            <person name="Goodstein D."/>
            <person name="Hadi M.Z."/>
            <person name="Hellsten U."/>
            <person name="Hildebrand M."/>
            <person name="Jenkins B.D."/>
            <person name="Jurka J."/>
            <person name="Kapitonov V.V."/>
            <person name="Kroger N."/>
            <person name="Lau W.W."/>
            <person name="Lane T.W."/>
            <person name="Larimer F.W."/>
            <person name="Lippmeier J.C."/>
            <person name="Lucas S."/>
            <person name="Medina M."/>
            <person name="Montsant A."/>
            <person name="Obornik M."/>
            <person name="Parker M.S."/>
            <person name="Palenik B."/>
            <person name="Pazour G.J."/>
            <person name="Richardson P.M."/>
            <person name="Rynearson T.A."/>
            <person name="Saito M.A."/>
            <person name="Schwartz D.C."/>
            <person name="Thamatrakoln K."/>
            <person name="Valentin K."/>
            <person name="Vardi A."/>
            <person name="Wilkerson F.P."/>
            <person name="Rokhsar D.S."/>
        </authorList>
    </citation>
    <scope>NUCLEOTIDE SEQUENCE [LARGE SCALE GENOMIC DNA]</scope>
    <source>
        <strain evidence="1 2">CCMP1335</strain>
    </source>
</reference>
<dbReference type="PANTHER" id="PTHR21174">
    <property type="match status" value="1"/>
</dbReference>
<accession>B8BVV2</accession>
<dbReference type="RefSeq" id="XP_002288078.1">
    <property type="nucleotide sequence ID" value="XM_002288042.1"/>
</dbReference>
<reference evidence="1 2" key="2">
    <citation type="journal article" date="2008" name="Nature">
        <title>The Phaeodactylum genome reveals the evolutionary history of diatom genomes.</title>
        <authorList>
            <person name="Bowler C."/>
            <person name="Allen A.E."/>
            <person name="Badger J.H."/>
            <person name="Grimwood J."/>
            <person name="Jabbari K."/>
            <person name="Kuo A."/>
            <person name="Maheswari U."/>
            <person name="Martens C."/>
            <person name="Maumus F."/>
            <person name="Otillar R.P."/>
            <person name="Rayko E."/>
            <person name="Salamov A."/>
            <person name="Vandepoele K."/>
            <person name="Beszteri B."/>
            <person name="Gruber A."/>
            <person name="Heijde M."/>
            <person name="Katinka M."/>
            <person name="Mock T."/>
            <person name="Valentin K."/>
            <person name="Verret F."/>
            <person name="Berges J.A."/>
            <person name="Brownlee C."/>
            <person name="Cadoret J.P."/>
            <person name="Chiovitti A."/>
            <person name="Choi C.J."/>
            <person name="Coesel S."/>
            <person name="De Martino A."/>
            <person name="Detter J.C."/>
            <person name="Durkin C."/>
            <person name="Falciatore A."/>
            <person name="Fournet J."/>
            <person name="Haruta M."/>
            <person name="Huysman M.J."/>
            <person name="Jenkins B.D."/>
            <person name="Jiroutova K."/>
            <person name="Jorgensen R.E."/>
            <person name="Joubert Y."/>
            <person name="Kaplan A."/>
            <person name="Kroger N."/>
            <person name="Kroth P.G."/>
            <person name="La Roche J."/>
            <person name="Lindquist E."/>
            <person name="Lommer M."/>
            <person name="Martin-Jezequel V."/>
            <person name="Lopez P.J."/>
            <person name="Lucas S."/>
            <person name="Mangogna M."/>
            <person name="McGinnis K."/>
            <person name="Medlin L.K."/>
            <person name="Montsant A."/>
            <person name="Oudot-Le Secq M.P."/>
            <person name="Napoli C."/>
            <person name="Obornik M."/>
            <person name="Parker M.S."/>
            <person name="Petit J.L."/>
            <person name="Porcel B.M."/>
            <person name="Poulsen N."/>
            <person name="Robison M."/>
            <person name="Rychlewski L."/>
            <person name="Rynearson T.A."/>
            <person name="Schmutz J."/>
            <person name="Shapiro H."/>
            <person name="Siaut M."/>
            <person name="Stanley M."/>
            <person name="Sussman M.R."/>
            <person name="Taylor A.R."/>
            <person name="Vardi A."/>
            <person name="von Dassow P."/>
            <person name="Vyverman W."/>
            <person name="Willis A."/>
            <person name="Wyrwicz L.S."/>
            <person name="Rokhsar D.S."/>
            <person name="Weissenbach J."/>
            <person name="Armbrust E.V."/>
            <person name="Green B.R."/>
            <person name="Van de Peer Y."/>
            <person name="Grigoriev I.V."/>
        </authorList>
    </citation>
    <scope>NUCLEOTIDE SEQUENCE [LARGE SCALE GENOMIC DNA]</scope>
    <source>
        <strain evidence="1 2">CCMP1335</strain>
    </source>
</reference>
<dbReference type="HOGENOM" id="CLU_051795_2_0_1"/>
<dbReference type="PaxDb" id="35128-Thaps32481"/>
<dbReference type="Gene3D" id="1.10.3210.10">
    <property type="entry name" value="Hypothetical protein af1432"/>
    <property type="match status" value="1"/>
</dbReference>
<dbReference type="Proteomes" id="UP000001449">
    <property type="component" value="Chromosome 2"/>
</dbReference>
<dbReference type="SUPFAM" id="SSF109604">
    <property type="entry name" value="HD-domain/PDEase-like"/>
    <property type="match status" value="1"/>
</dbReference>
<dbReference type="InterPro" id="IPR009218">
    <property type="entry name" value="HD_phosphohydro"/>
</dbReference>
<organism evidence="1 2">
    <name type="scientific">Thalassiosira pseudonana</name>
    <name type="common">Marine diatom</name>
    <name type="synonym">Cyclotella nana</name>
    <dbReference type="NCBI Taxonomy" id="35128"/>
    <lineage>
        <taxon>Eukaryota</taxon>
        <taxon>Sar</taxon>
        <taxon>Stramenopiles</taxon>
        <taxon>Ochrophyta</taxon>
        <taxon>Bacillariophyta</taxon>
        <taxon>Coscinodiscophyceae</taxon>
        <taxon>Thalassiosirophycidae</taxon>
        <taxon>Thalassiosirales</taxon>
        <taxon>Thalassiosiraceae</taxon>
        <taxon>Thalassiosira</taxon>
    </lineage>
</organism>
<dbReference type="eggNOG" id="ENOG502RDDY">
    <property type="taxonomic scope" value="Eukaryota"/>
</dbReference>
<evidence type="ECO:0008006" key="3">
    <source>
        <dbReference type="Google" id="ProtNLM"/>
    </source>
</evidence>
<dbReference type="KEGG" id="tps:THAPSDRAFT_32481"/>
<dbReference type="GeneID" id="7452917"/>
<keyword evidence="2" id="KW-1185">Reference proteome</keyword>
<sequence length="172" mass="19587">MLSNQWFEKVTAMYNEPHRAYHNMTHVEDVLSSLDYLMEEEDVHCNEQASVDVAIATFAAFFHDVVYNPKSATNEKDSAELFVQFASALWEVVISLSSKECIIATATHINSSTQANETNNILLATFLDADMSTLGRSEEAYDKYAGCIRKEYVFVERDVYCQKRAEILESFL</sequence>
<dbReference type="PANTHER" id="PTHR21174:SF0">
    <property type="entry name" value="HD PHOSPHOHYDROLASE FAMILY PROTEIN-RELATED"/>
    <property type="match status" value="1"/>
</dbReference>
<name>B8BVV2_THAPS</name>
<gene>
    <name evidence="1" type="ORF">THAPSDRAFT_32481</name>
</gene>
<feature type="non-terminal residue" evidence="1">
    <location>
        <position position="1"/>
    </location>
</feature>
<evidence type="ECO:0000313" key="2">
    <source>
        <dbReference type="Proteomes" id="UP000001449"/>
    </source>
</evidence>
<dbReference type="EMBL" id="CM000639">
    <property type="protein sequence ID" value="EED95521.1"/>
    <property type="molecule type" value="Genomic_DNA"/>
</dbReference>
<proteinExistence type="predicted"/>
<dbReference type="InParanoid" id="B8BVV2"/>
<protein>
    <recommendedName>
        <fullName evidence="3">PDEase domain-containing protein</fullName>
    </recommendedName>
</protein>
<dbReference type="OMA" id="EPHRAYH"/>
<dbReference type="PIRSF" id="PIRSF035170">
    <property type="entry name" value="HD_phosphohydro"/>
    <property type="match status" value="1"/>
</dbReference>
<evidence type="ECO:0000313" key="1">
    <source>
        <dbReference type="EMBL" id="EED95521.1"/>
    </source>
</evidence>